<keyword evidence="1" id="KW-1133">Transmembrane helix</keyword>
<evidence type="ECO:0008006" key="4">
    <source>
        <dbReference type="Google" id="ProtNLM"/>
    </source>
</evidence>
<comment type="caution">
    <text evidence="2">The sequence shown here is derived from an EMBL/GenBank/DDBJ whole genome shotgun (WGS) entry which is preliminary data.</text>
</comment>
<keyword evidence="1" id="KW-0812">Transmembrane</keyword>
<organism evidence="2 3">
    <name type="scientific">Gordonia defluvii</name>
    <dbReference type="NCBI Taxonomy" id="283718"/>
    <lineage>
        <taxon>Bacteria</taxon>
        <taxon>Bacillati</taxon>
        <taxon>Actinomycetota</taxon>
        <taxon>Actinomycetes</taxon>
        <taxon>Mycobacteriales</taxon>
        <taxon>Gordoniaceae</taxon>
        <taxon>Gordonia</taxon>
    </lineage>
</organism>
<name>A0ABP6L5E1_9ACTN</name>
<keyword evidence="3" id="KW-1185">Reference proteome</keyword>
<sequence>MTTPAAAPAPDTKLDRHVLIVAGVVVLGSIMSILDITVVSVAQDTFQTEFGTNQAGAAWSMTAYR</sequence>
<dbReference type="SUPFAM" id="SSF103473">
    <property type="entry name" value="MFS general substrate transporter"/>
    <property type="match status" value="1"/>
</dbReference>
<accession>A0ABP6L5E1</accession>
<feature type="transmembrane region" description="Helical" evidence="1">
    <location>
        <begin position="20"/>
        <end position="42"/>
    </location>
</feature>
<reference evidence="3" key="1">
    <citation type="journal article" date="2019" name="Int. J. Syst. Evol. Microbiol.">
        <title>The Global Catalogue of Microorganisms (GCM) 10K type strain sequencing project: providing services to taxonomists for standard genome sequencing and annotation.</title>
        <authorList>
            <consortium name="The Broad Institute Genomics Platform"/>
            <consortium name="The Broad Institute Genome Sequencing Center for Infectious Disease"/>
            <person name="Wu L."/>
            <person name="Ma J."/>
        </authorList>
    </citation>
    <scope>NUCLEOTIDE SEQUENCE [LARGE SCALE GENOMIC DNA]</scope>
    <source>
        <strain evidence="3">JCM 14234</strain>
    </source>
</reference>
<evidence type="ECO:0000313" key="2">
    <source>
        <dbReference type="EMBL" id="GAA3029460.1"/>
    </source>
</evidence>
<proteinExistence type="predicted"/>
<evidence type="ECO:0000256" key="1">
    <source>
        <dbReference type="SAM" id="Phobius"/>
    </source>
</evidence>
<dbReference type="InterPro" id="IPR036259">
    <property type="entry name" value="MFS_trans_sf"/>
</dbReference>
<evidence type="ECO:0000313" key="3">
    <source>
        <dbReference type="Proteomes" id="UP001501035"/>
    </source>
</evidence>
<dbReference type="Proteomes" id="UP001501035">
    <property type="component" value="Unassembled WGS sequence"/>
</dbReference>
<protein>
    <recommendedName>
        <fullName evidence="4">MFS transporter</fullName>
    </recommendedName>
</protein>
<gene>
    <name evidence="2" type="ORF">GCM10010528_08720</name>
</gene>
<dbReference type="EMBL" id="BAAAVS010000017">
    <property type="protein sequence ID" value="GAA3029460.1"/>
    <property type="molecule type" value="Genomic_DNA"/>
</dbReference>
<keyword evidence="1" id="KW-0472">Membrane</keyword>